<comment type="similarity">
    <text evidence="1">Belongs to the glycosyltransferase 28 family.</text>
</comment>
<evidence type="ECO:0000313" key="6">
    <source>
        <dbReference type="EMBL" id="ADJ47179.1"/>
    </source>
</evidence>
<dbReference type="KEGG" id="amd:AMED_5419"/>
<feature type="domain" description="Erythromycin biosynthesis protein CIII-like N-terminal" evidence="5">
    <location>
        <begin position="22"/>
        <end position="61"/>
    </location>
</feature>
<dbReference type="Pfam" id="PF06722">
    <property type="entry name" value="EryCIII-like_C"/>
    <property type="match status" value="1"/>
</dbReference>
<keyword evidence="3 6" id="KW-0808">Transferase</keyword>
<dbReference type="eggNOG" id="COG1819">
    <property type="taxonomic scope" value="Bacteria"/>
</dbReference>
<dbReference type="GO" id="GO:0017000">
    <property type="term" value="P:antibiotic biosynthetic process"/>
    <property type="evidence" value="ECO:0007669"/>
    <property type="project" value="UniProtKB-ARBA"/>
</dbReference>
<keyword evidence="2" id="KW-0328">Glycosyltransferase</keyword>
<name>A0A0H3DC14_AMYMU</name>
<dbReference type="InterPro" id="IPR010610">
    <property type="entry name" value="EryCIII-like_C"/>
</dbReference>
<evidence type="ECO:0000259" key="5">
    <source>
        <dbReference type="Pfam" id="PF21036"/>
    </source>
</evidence>
<dbReference type="PANTHER" id="PTHR48050:SF13">
    <property type="entry name" value="STEROL 3-BETA-GLUCOSYLTRANSFERASE UGT80A2"/>
    <property type="match status" value="1"/>
</dbReference>
<dbReference type="OrthoDB" id="5488434at2"/>
<feature type="domain" description="Erythromycin biosynthesis protein CIII-like N-terminal" evidence="5">
    <location>
        <begin position="93"/>
        <end position="220"/>
    </location>
</feature>
<feature type="domain" description="Erythromycin biosynthesis protein CIII-like C-terminal" evidence="4">
    <location>
        <begin position="239"/>
        <end position="377"/>
    </location>
</feature>
<reference evidence="6 7" key="1">
    <citation type="journal article" date="2010" name="Cell Res.">
        <title>Complete genome sequence of the rifamycin SV-producing Amycolatopsis mediterranei U32 revealed its genetic characteristics in phylogeny and metabolism.</title>
        <authorList>
            <person name="Zhao W."/>
            <person name="Zhong Y."/>
            <person name="Yuan H."/>
            <person name="Wang J."/>
            <person name="Zheng H."/>
            <person name="Wang Y."/>
            <person name="Cen X."/>
            <person name="Xu F."/>
            <person name="Bai J."/>
            <person name="Han X."/>
            <person name="Lu G."/>
            <person name="Zhu Y."/>
            <person name="Shao Z."/>
            <person name="Yan H."/>
            <person name="Li C."/>
            <person name="Peng N."/>
            <person name="Zhang Z."/>
            <person name="Zhang Y."/>
            <person name="Lin W."/>
            <person name="Fan Y."/>
            <person name="Qin Z."/>
            <person name="Hu Y."/>
            <person name="Zhu B."/>
            <person name="Wang S."/>
            <person name="Ding X."/>
            <person name="Zhao G.P."/>
        </authorList>
    </citation>
    <scope>NUCLEOTIDE SEQUENCE [LARGE SCALE GENOMIC DNA]</scope>
    <source>
        <strain evidence="7">U-32</strain>
    </source>
</reference>
<organism evidence="6 7">
    <name type="scientific">Amycolatopsis mediterranei (strain U-32)</name>
    <dbReference type="NCBI Taxonomy" id="749927"/>
    <lineage>
        <taxon>Bacteria</taxon>
        <taxon>Bacillati</taxon>
        <taxon>Actinomycetota</taxon>
        <taxon>Actinomycetes</taxon>
        <taxon>Pseudonocardiales</taxon>
        <taxon>Pseudonocardiaceae</taxon>
        <taxon>Amycolatopsis</taxon>
    </lineage>
</organism>
<evidence type="ECO:0000259" key="4">
    <source>
        <dbReference type="Pfam" id="PF06722"/>
    </source>
</evidence>
<dbReference type="InterPro" id="IPR002213">
    <property type="entry name" value="UDP_glucos_trans"/>
</dbReference>
<dbReference type="AlphaFoldDB" id="A0A0H3DC14"/>
<evidence type="ECO:0000313" key="7">
    <source>
        <dbReference type="Proteomes" id="UP000000328"/>
    </source>
</evidence>
<dbReference type="PATRIC" id="fig|749927.5.peg.5617"/>
<gene>
    <name evidence="6" type="ordered locus">AMED_5419</name>
</gene>
<accession>A0A0H3DC14</accession>
<dbReference type="EMBL" id="CP002000">
    <property type="protein sequence ID" value="ADJ47179.1"/>
    <property type="molecule type" value="Genomic_DNA"/>
</dbReference>
<proteinExistence type="inferred from homology"/>
<dbReference type="PANTHER" id="PTHR48050">
    <property type="entry name" value="STEROL 3-BETA-GLUCOSYLTRANSFERASE"/>
    <property type="match status" value="1"/>
</dbReference>
<dbReference type="GO" id="GO:0016758">
    <property type="term" value="F:hexosyltransferase activity"/>
    <property type="evidence" value="ECO:0007669"/>
    <property type="project" value="UniProtKB-ARBA"/>
</dbReference>
<dbReference type="HOGENOM" id="CLU_000537_7_4_11"/>
<dbReference type="Gene3D" id="3.40.50.2000">
    <property type="entry name" value="Glycogen Phosphorylase B"/>
    <property type="match status" value="2"/>
</dbReference>
<dbReference type="SUPFAM" id="SSF53756">
    <property type="entry name" value="UDP-Glycosyltransferase/glycogen phosphorylase"/>
    <property type="match status" value="1"/>
</dbReference>
<evidence type="ECO:0000256" key="2">
    <source>
        <dbReference type="ARBA" id="ARBA00022676"/>
    </source>
</evidence>
<dbReference type="GeneID" id="92873127"/>
<evidence type="ECO:0000256" key="1">
    <source>
        <dbReference type="ARBA" id="ARBA00006962"/>
    </source>
</evidence>
<dbReference type="Pfam" id="PF21036">
    <property type="entry name" value="EryCIII-like_N"/>
    <property type="match status" value="2"/>
</dbReference>
<dbReference type="GO" id="GO:0008194">
    <property type="term" value="F:UDP-glycosyltransferase activity"/>
    <property type="evidence" value="ECO:0007669"/>
    <property type="project" value="InterPro"/>
</dbReference>
<dbReference type="CDD" id="cd03784">
    <property type="entry name" value="GT1_Gtf-like"/>
    <property type="match status" value="1"/>
</dbReference>
<protein>
    <submittedName>
        <fullName evidence="6">Putative glycosyl transferase</fullName>
    </submittedName>
</protein>
<dbReference type="InterPro" id="IPR048284">
    <property type="entry name" value="EryCIII-like_N"/>
</dbReference>
<sequence>MRVLFVMWGWRTHLHPVAPLAWALRGAGHEVRVLGQPALGPAITELGLTAVAAGPDLDVLPEFRKFVLPAEARPAPEPPADGVPRALKLFARLAGEMAGDAVRFAQAWRPDLVVAEPTAFAGPLVAAALGIPSVRHLYGPDLVARAARFLPGLLEPIGGRLGVGPVDPLAGTTIDPTPSCLHAPGDLPRRLVRYLPCSGPERAEVVLGPVSRPRVCVTWGHTMELLDPQYFLAGETARAVAELDVNVVLAISARQRALLGELPPNVSVFVDPPLDQVLAHCDVLVSQGGAGSVLTGLAAGLPQVAVGQLPDHLAIARRLEAAGAGRALAAAEFSAAAVAGAVFDVLQRSGFATAARRARLENEDRPAPADLVAELRSLAGR</sequence>
<dbReference type="Proteomes" id="UP000000328">
    <property type="component" value="Chromosome"/>
</dbReference>
<dbReference type="InterPro" id="IPR050426">
    <property type="entry name" value="Glycosyltransferase_28"/>
</dbReference>
<dbReference type="RefSeq" id="WP_013227239.1">
    <property type="nucleotide sequence ID" value="NC_014318.1"/>
</dbReference>
<evidence type="ECO:0000256" key="3">
    <source>
        <dbReference type="ARBA" id="ARBA00022679"/>
    </source>
</evidence>